<protein>
    <submittedName>
        <fullName evidence="7">Uncharacterized protein LOC113799622</fullName>
    </submittedName>
</protein>
<dbReference type="RefSeq" id="XP_027206088.1">
    <property type="nucleotide sequence ID" value="XM_027350287.1"/>
</dbReference>
<gene>
    <name evidence="7" type="primary">LOC113799622</name>
</gene>
<dbReference type="GO" id="GO:0005634">
    <property type="term" value="C:nucleus"/>
    <property type="evidence" value="ECO:0007669"/>
    <property type="project" value="UniProtKB-SubCell"/>
</dbReference>
<reference evidence="7" key="1">
    <citation type="submission" date="2025-08" db="UniProtKB">
        <authorList>
            <consortium name="RefSeq"/>
        </authorList>
    </citation>
    <scope>IDENTIFICATION</scope>
    <source>
        <strain evidence="7">Airmid</strain>
    </source>
</reference>
<dbReference type="InterPro" id="IPR029428">
    <property type="entry name" value="MCRIP"/>
</dbReference>
<evidence type="ECO:0000313" key="7">
    <source>
        <dbReference type="RefSeq" id="XP_027206088.1"/>
    </source>
</evidence>
<dbReference type="Proteomes" id="UP000515146">
    <property type="component" value="Unplaced"/>
</dbReference>
<dbReference type="GO" id="GO:0010494">
    <property type="term" value="C:cytoplasmic stress granule"/>
    <property type="evidence" value="ECO:0007669"/>
    <property type="project" value="UniProtKB-SubCell"/>
</dbReference>
<sequence length="172" mass="19913">MYAVAKEHRSNKLLTQVRRAPTLDKFDGPISVKRPNPIELNEICKPALQLKQCTLHAQHNRIYRATHQDQQNDEISTQHEDMIRFINDSWRRIQRELEYFDNSNHSNNKASDVCDNNQVNGNKMTNATDTTIVKIIHINSSTSSSIPKNFVPFDLESFFGQRFLQKLLQSSS</sequence>
<keyword evidence="5" id="KW-0539">Nucleus</keyword>
<evidence type="ECO:0000256" key="5">
    <source>
        <dbReference type="ARBA" id="ARBA00023242"/>
    </source>
</evidence>
<evidence type="ECO:0000256" key="3">
    <source>
        <dbReference type="ARBA" id="ARBA00010821"/>
    </source>
</evidence>
<dbReference type="GeneID" id="113799622"/>
<dbReference type="KEGG" id="dpte:113799622"/>
<keyword evidence="4" id="KW-0963">Cytoplasm</keyword>
<dbReference type="InParanoid" id="A0A6P6YKM0"/>
<evidence type="ECO:0000256" key="1">
    <source>
        <dbReference type="ARBA" id="ARBA00004123"/>
    </source>
</evidence>
<accession>A0A6P6YKM0</accession>
<dbReference type="AlphaFoldDB" id="A0A6P6YKM0"/>
<organism evidence="6 7">
    <name type="scientific">Dermatophagoides pteronyssinus</name>
    <name type="common">European house dust mite</name>
    <dbReference type="NCBI Taxonomy" id="6956"/>
    <lineage>
        <taxon>Eukaryota</taxon>
        <taxon>Metazoa</taxon>
        <taxon>Ecdysozoa</taxon>
        <taxon>Arthropoda</taxon>
        <taxon>Chelicerata</taxon>
        <taxon>Arachnida</taxon>
        <taxon>Acari</taxon>
        <taxon>Acariformes</taxon>
        <taxon>Sarcoptiformes</taxon>
        <taxon>Astigmata</taxon>
        <taxon>Psoroptidia</taxon>
        <taxon>Analgoidea</taxon>
        <taxon>Pyroglyphidae</taxon>
        <taxon>Dermatophagoidinae</taxon>
        <taxon>Dermatophagoides</taxon>
    </lineage>
</organism>
<evidence type="ECO:0000256" key="2">
    <source>
        <dbReference type="ARBA" id="ARBA00004210"/>
    </source>
</evidence>
<keyword evidence="6" id="KW-1185">Reference proteome</keyword>
<dbReference type="OMA" id="CERICWI"/>
<dbReference type="OrthoDB" id="9983138at2759"/>
<name>A0A6P6YKM0_DERPT</name>
<dbReference type="Pfam" id="PF14799">
    <property type="entry name" value="FAM195"/>
    <property type="match status" value="1"/>
</dbReference>
<comment type="similarity">
    <text evidence="3">Belongs to the MCRIP family.</text>
</comment>
<comment type="subcellular location">
    <subcellularLocation>
        <location evidence="2">Cytoplasm</location>
        <location evidence="2">Stress granule</location>
    </subcellularLocation>
    <subcellularLocation>
        <location evidence="1">Nucleus</location>
    </subcellularLocation>
</comment>
<evidence type="ECO:0000313" key="6">
    <source>
        <dbReference type="Proteomes" id="UP000515146"/>
    </source>
</evidence>
<proteinExistence type="inferred from homology"/>
<evidence type="ECO:0000256" key="4">
    <source>
        <dbReference type="ARBA" id="ARBA00022490"/>
    </source>
</evidence>